<keyword evidence="2" id="KW-1003">Cell membrane</keyword>
<comment type="subcellular location">
    <subcellularLocation>
        <location evidence="1">Cell membrane</location>
        <topology evidence="1">Multi-pass membrane protein</topology>
    </subcellularLocation>
</comment>
<evidence type="ECO:0000256" key="2">
    <source>
        <dbReference type="ARBA" id="ARBA00022475"/>
    </source>
</evidence>
<keyword evidence="7 8" id="KW-0472">Membrane</keyword>
<dbReference type="GO" id="GO:0009252">
    <property type="term" value="P:peptidoglycan biosynthetic process"/>
    <property type="evidence" value="ECO:0007669"/>
    <property type="project" value="UniProtKB-KW"/>
</dbReference>
<evidence type="ECO:0000256" key="8">
    <source>
        <dbReference type="SAM" id="Phobius"/>
    </source>
</evidence>
<dbReference type="PANTHER" id="PTHR47019">
    <property type="entry name" value="LIPID II FLIPPASE MURJ"/>
    <property type="match status" value="1"/>
</dbReference>
<dbReference type="InterPro" id="IPR004268">
    <property type="entry name" value="MurJ"/>
</dbReference>
<dbReference type="GO" id="GO:0008360">
    <property type="term" value="P:regulation of cell shape"/>
    <property type="evidence" value="ECO:0007669"/>
    <property type="project" value="UniProtKB-KW"/>
</dbReference>
<comment type="caution">
    <text evidence="9">The sequence shown here is derived from an EMBL/GenBank/DDBJ whole genome shotgun (WGS) entry which is preliminary data.</text>
</comment>
<organism evidence="9 10">
    <name type="scientific">Streptomyces kaniharaensis</name>
    <dbReference type="NCBI Taxonomy" id="212423"/>
    <lineage>
        <taxon>Bacteria</taxon>
        <taxon>Bacillati</taxon>
        <taxon>Actinomycetota</taxon>
        <taxon>Actinomycetes</taxon>
        <taxon>Kitasatosporales</taxon>
        <taxon>Streptomycetaceae</taxon>
        <taxon>Streptomyces</taxon>
    </lineage>
</organism>
<evidence type="ECO:0000313" key="9">
    <source>
        <dbReference type="EMBL" id="MQS10785.1"/>
    </source>
</evidence>
<dbReference type="GO" id="GO:0005886">
    <property type="term" value="C:plasma membrane"/>
    <property type="evidence" value="ECO:0007669"/>
    <property type="project" value="UniProtKB-SubCell"/>
</dbReference>
<feature type="transmembrane region" description="Helical" evidence="8">
    <location>
        <begin position="96"/>
        <end position="114"/>
    </location>
</feature>
<dbReference type="Proteomes" id="UP000450000">
    <property type="component" value="Unassembled WGS sequence"/>
</dbReference>
<feature type="transmembrane region" description="Helical" evidence="8">
    <location>
        <begin position="154"/>
        <end position="176"/>
    </location>
</feature>
<evidence type="ECO:0000256" key="7">
    <source>
        <dbReference type="ARBA" id="ARBA00023136"/>
    </source>
</evidence>
<keyword evidence="10" id="KW-1185">Reference proteome</keyword>
<proteinExistence type="predicted"/>
<keyword evidence="3 8" id="KW-0812">Transmembrane</keyword>
<dbReference type="PANTHER" id="PTHR47019:SF1">
    <property type="entry name" value="LIPID II FLIPPASE MURJ"/>
    <property type="match status" value="1"/>
</dbReference>
<dbReference type="AlphaFoldDB" id="A0A6N7KJ89"/>
<evidence type="ECO:0000256" key="6">
    <source>
        <dbReference type="ARBA" id="ARBA00022989"/>
    </source>
</evidence>
<dbReference type="GO" id="GO:0034204">
    <property type="term" value="P:lipid translocation"/>
    <property type="evidence" value="ECO:0007669"/>
    <property type="project" value="TreeGrafter"/>
</dbReference>
<keyword evidence="4" id="KW-0133">Cell shape</keyword>
<name>A0A6N7KJ89_9ACTN</name>
<evidence type="ECO:0008006" key="11">
    <source>
        <dbReference type="Google" id="ProtNLM"/>
    </source>
</evidence>
<feature type="transmembrane region" description="Helical" evidence="8">
    <location>
        <begin position="196"/>
        <end position="220"/>
    </location>
</feature>
<evidence type="ECO:0000256" key="1">
    <source>
        <dbReference type="ARBA" id="ARBA00004651"/>
    </source>
</evidence>
<keyword evidence="6 8" id="KW-1133">Transmembrane helix</keyword>
<reference evidence="9 10" key="1">
    <citation type="submission" date="2019-09" db="EMBL/GenBank/DDBJ databases">
        <title>Genome Sequences of Streptomyces kaniharaensis ATCC 21070.</title>
        <authorList>
            <person name="Zhu W."/>
            <person name="De Crecy-Lagard V."/>
            <person name="Richards N.G."/>
        </authorList>
    </citation>
    <scope>NUCLEOTIDE SEQUENCE [LARGE SCALE GENOMIC DNA]</scope>
    <source>
        <strain evidence="9 10">SF-557</strain>
    </source>
</reference>
<evidence type="ECO:0000256" key="5">
    <source>
        <dbReference type="ARBA" id="ARBA00022984"/>
    </source>
</evidence>
<feature type="transmembrane region" description="Helical" evidence="8">
    <location>
        <begin position="17"/>
        <end position="35"/>
    </location>
</feature>
<feature type="transmembrane region" description="Helical" evidence="8">
    <location>
        <begin position="126"/>
        <end position="148"/>
    </location>
</feature>
<dbReference type="Pfam" id="PF03023">
    <property type="entry name" value="MurJ"/>
    <property type="match status" value="1"/>
</dbReference>
<protein>
    <recommendedName>
        <fullName evidence="11">Murein biosynthesis integral membrane protein MurJ</fullName>
    </recommendedName>
</protein>
<keyword evidence="5" id="KW-0573">Peptidoglycan synthesis</keyword>
<dbReference type="InterPro" id="IPR051050">
    <property type="entry name" value="Lipid_II_flippase_MurJ/MviN"/>
</dbReference>
<evidence type="ECO:0000256" key="3">
    <source>
        <dbReference type="ARBA" id="ARBA00022692"/>
    </source>
</evidence>
<dbReference type="OrthoDB" id="9786339at2"/>
<evidence type="ECO:0000256" key="4">
    <source>
        <dbReference type="ARBA" id="ARBA00022960"/>
    </source>
</evidence>
<feature type="transmembrane region" description="Helical" evidence="8">
    <location>
        <begin position="56"/>
        <end position="76"/>
    </location>
</feature>
<evidence type="ECO:0000313" key="10">
    <source>
        <dbReference type="Proteomes" id="UP000450000"/>
    </source>
</evidence>
<dbReference type="GO" id="GO:0015648">
    <property type="term" value="F:lipid-linked peptidoglycan transporter activity"/>
    <property type="evidence" value="ECO:0007669"/>
    <property type="project" value="TreeGrafter"/>
</dbReference>
<dbReference type="EMBL" id="WBOF01000001">
    <property type="protein sequence ID" value="MQS10785.1"/>
    <property type="molecule type" value="Genomic_DNA"/>
</dbReference>
<feature type="transmembrane region" description="Helical" evidence="8">
    <location>
        <begin position="226"/>
        <end position="247"/>
    </location>
</feature>
<sequence length="259" mass="27572">MRCGSCSSTRATRVTTLPQAIVTVTLVTALLPHMSRAVIEQRISDLRADLSRALRVSGVVIVPAAFAFLAFGPRIARLLFAHGTTDVAAVLPLGHMLQAFGLGLIPFSAQYLFLRGFYAFDDTRTPFHLSLWISGTNIALATACHLLLPPRWAVTGMAAAYALSYGIGLILTVLRLRRRTQGLLDGRRICRTYGKLTAAAALAGAAGWLVAAGCTNGLAAHFRAPILSLAAGGLTMALLFVLLARLLRIGELRAVPGVR</sequence>
<accession>A0A6N7KJ89</accession>
<gene>
    <name evidence="9" type="ORF">F7Q99_00425</name>
</gene>
<dbReference type="RefSeq" id="WP_153459552.1">
    <property type="nucleotide sequence ID" value="NZ_WBOF01000001.1"/>
</dbReference>